<dbReference type="EMBL" id="AP018586">
    <property type="protein sequence ID" value="BBD93318.1"/>
    <property type="molecule type" value="Genomic_DNA"/>
</dbReference>
<dbReference type="RefSeq" id="WP_002441257.1">
    <property type="nucleotide sequence ID" value="NZ_AP018585.1"/>
</dbReference>
<protein>
    <recommendedName>
        <fullName evidence="4">Immunodominant antigen B</fullName>
    </recommendedName>
</protein>
<keyword evidence="1" id="KW-0732">Signal</keyword>
<dbReference type="InterPro" id="IPR058116">
    <property type="entry name" value="SA0570-like"/>
</dbReference>
<feature type="chain" id="PRO_5046257552" description="Immunodominant antigen B" evidence="1">
    <location>
        <begin position="27"/>
        <end position="169"/>
    </location>
</feature>
<keyword evidence="3" id="KW-1185">Reference proteome</keyword>
<evidence type="ECO:0008006" key="4">
    <source>
        <dbReference type="Google" id="ProtNLM"/>
    </source>
</evidence>
<dbReference type="Proteomes" id="UP000274772">
    <property type="component" value="Chromosome"/>
</dbReference>
<dbReference type="GeneID" id="58051995"/>
<proteinExistence type="predicted"/>
<dbReference type="NCBIfam" id="NF047391">
    <property type="entry name" value="SA0570_fam"/>
    <property type="match status" value="1"/>
</dbReference>
<feature type="signal peptide" evidence="1">
    <location>
        <begin position="1"/>
        <end position="26"/>
    </location>
</feature>
<evidence type="ECO:0000313" key="2">
    <source>
        <dbReference type="EMBL" id="BBD93318.1"/>
    </source>
</evidence>
<organism evidence="2 3">
    <name type="scientific">Staphylococcus caprae</name>
    <dbReference type="NCBI Taxonomy" id="29380"/>
    <lineage>
        <taxon>Bacteria</taxon>
        <taxon>Bacillati</taxon>
        <taxon>Bacillota</taxon>
        <taxon>Bacilli</taxon>
        <taxon>Bacillales</taxon>
        <taxon>Staphylococcaceae</taxon>
        <taxon>Staphylococcus</taxon>
    </lineage>
</organism>
<name>A0ABM7FX62_9STAP</name>
<evidence type="ECO:0000256" key="1">
    <source>
        <dbReference type="SAM" id="SignalP"/>
    </source>
</evidence>
<sequence length="169" mass="18797">MKKLMASLLVSGLVLTGVSAGHHAEAATGNSMKTVQQINHGDQSLEKVRIGESIKSVLNKYSHPIYSYNQQGTEHYYEFRTHKGVLLVTTNGKKDKGHVTRVSMTYNHANGPTYKSVKDTFGNKAVSRVHYNKVTGNFGYIQNGKASYQFSSESPKDKNVKLYRIDIAK</sequence>
<accession>A0ABM7FX62</accession>
<gene>
    <name evidence="2" type="ORF">JMUB590_2264</name>
</gene>
<evidence type="ECO:0000313" key="3">
    <source>
        <dbReference type="Proteomes" id="UP000274772"/>
    </source>
</evidence>
<reference evidence="2 3" key="1">
    <citation type="submission" date="2018-05" db="EMBL/GenBank/DDBJ databases">
        <title>Complete genome sequencing of three human clinical isolates of Staphylococcus caprae reveals virulence factors similar to those of S. epidermidis and S. capitis.</title>
        <authorList>
            <person name="Watanabe S."/>
            <person name="Cui L."/>
        </authorList>
    </citation>
    <scope>NUCLEOTIDE SEQUENCE [LARGE SCALE GENOMIC DNA]</scope>
    <source>
        <strain evidence="2 3">JMUB590</strain>
    </source>
</reference>